<evidence type="ECO:0000259" key="5">
    <source>
        <dbReference type="Pfam" id="PF00849"/>
    </source>
</evidence>
<evidence type="ECO:0000313" key="6">
    <source>
        <dbReference type="EMBL" id="SDX82896.1"/>
    </source>
</evidence>
<dbReference type="SUPFAM" id="SSF55120">
    <property type="entry name" value="Pseudouridine synthase"/>
    <property type="match status" value="1"/>
</dbReference>
<keyword evidence="4" id="KW-0413">Isomerase</keyword>
<evidence type="ECO:0000256" key="3">
    <source>
        <dbReference type="PIRSR" id="PIRSR606225-1"/>
    </source>
</evidence>
<evidence type="ECO:0000256" key="1">
    <source>
        <dbReference type="ARBA" id="ARBA00000073"/>
    </source>
</evidence>
<dbReference type="Proteomes" id="UP000183918">
    <property type="component" value="Unassembled WGS sequence"/>
</dbReference>
<gene>
    <name evidence="6" type="ORF">SAMN02910414_00031</name>
</gene>
<reference evidence="6 7" key="1">
    <citation type="submission" date="2016-10" db="EMBL/GenBank/DDBJ databases">
        <authorList>
            <person name="de Groot N.N."/>
        </authorList>
    </citation>
    <scope>NUCLEOTIDE SEQUENCE [LARGE SCALE GENOMIC DNA]</scope>
    <source>
        <strain evidence="6 7">DSM 14045</strain>
    </source>
</reference>
<dbReference type="PANTHER" id="PTHR21600:SF44">
    <property type="entry name" value="RIBOSOMAL LARGE SUBUNIT PSEUDOURIDINE SYNTHASE D"/>
    <property type="match status" value="1"/>
</dbReference>
<dbReference type="PANTHER" id="PTHR21600">
    <property type="entry name" value="MITOCHONDRIAL RNA PSEUDOURIDINE SYNTHASE"/>
    <property type="match status" value="1"/>
</dbReference>
<name>A0A1H3EVY6_9FIRM</name>
<dbReference type="STRING" id="1122142.SAMN02910414_00031"/>
<dbReference type="EC" id="5.4.99.-" evidence="4"/>
<protein>
    <recommendedName>
        <fullName evidence="4">Pseudouridine synthase</fullName>
        <ecNumber evidence="4">5.4.99.-</ecNumber>
    </recommendedName>
</protein>
<evidence type="ECO:0000256" key="2">
    <source>
        <dbReference type="ARBA" id="ARBA00010876"/>
    </source>
</evidence>
<dbReference type="CDD" id="cd02869">
    <property type="entry name" value="PseudoU_synth_RluA_like"/>
    <property type="match status" value="1"/>
</dbReference>
<dbReference type="InterPro" id="IPR006145">
    <property type="entry name" value="PsdUridine_synth_RsuA/RluA"/>
</dbReference>
<dbReference type="GO" id="GO:0003723">
    <property type="term" value="F:RNA binding"/>
    <property type="evidence" value="ECO:0007669"/>
    <property type="project" value="InterPro"/>
</dbReference>
<dbReference type="EMBL" id="FNPG01000004">
    <property type="protein sequence ID" value="SDX82896.1"/>
    <property type="molecule type" value="Genomic_DNA"/>
</dbReference>
<dbReference type="OrthoDB" id="9807829at2"/>
<comment type="similarity">
    <text evidence="2 4">Belongs to the pseudouridine synthase RluA family.</text>
</comment>
<evidence type="ECO:0000313" key="7">
    <source>
        <dbReference type="Proteomes" id="UP000183918"/>
    </source>
</evidence>
<comment type="function">
    <text evidence="4">Responsible for synthesis of pseudouridine from uracil.</text>
</comment>
<accession>A0A1H3EVY6</accession>
<dbReference type="Pfam" id="PF00849">
    <property type="entry name" value="PseudoU_synth_2"/>
    <property type="match status" value="1"/>
</dbReference>
<feature type="active site" evidence="3">
    <location>
        <position position="135"/>
    </location>
</feature>
<dbReference type="Gene3D" id="3.30.2350.10">
    <property type="entry name" value="Pseudouridine synthase"/>
    <property type="match status" value="1"/>
</dbReference>
<comment type="catalytic activity">
    <reaction evidence="1 4">
        <text>a uridine in RNA = a pseudouridine in RNA</text>
        <dbReference type="Rhea" id="RHEA:48348"/>
        <dbReference type="Rhea" id="RHEA-COMP:12068"/>
        <dbReference type="Rhea" id="RHEA-COMP:12069"/>
        <dbReference type="ChEBI" id="CHEBI:65314"/>
        <dbReference type="ChEBI" id="CHEBI:65315"/>
    </reaction>
</comment>
<keyword evidence="7" id="KW-1185">Reference proteome</keyword>
<dbReference type="GO" id="GO:0140098">
    <property type="term" value="F:catalytic activity, acting on RNA"/>
    <property type="evidence" value="ECO:0007669"/>
    <property type="project" value="UniProtKB-ARBA"/>
</dbReference>
<dbReference type="GO" id="GO:0000455">
    <property type="term" value="P:enzyme-directed rRNA pseudouridine synthesis"/>
    <property type="evidence" value="ECO:0007669"/>
    <property type="project" value="TreeGrafter"/>
</dbReference>
<proteinExistence type="inferred from homology"/>
<dbReference type="InterPro" id="IPR006225">
    <property type="entry name" value="PsdUridine_synth_RluC/D"/>
</dbReference>
<feature type="domain" description="Pseudouridine synthase RsuA/RluA-like" evidence="5">
    <location>
        <begin position="88"/>
        <end position="240"/>
    </location>
</feature>
<dbReference type="NCBIfam" id="TIGR00005">
    <property type="entry name" value="rluA_subfam"/>
    <property type="match status" value="1"/>
</dbReference>
<sequence length="299" mass="34855">MLRVLKYNIDFSHINYTVEKFLLELGYTRKIITHLKKYEKSITINGKWAYVKNKLQLNDILTVTLSETNDNNIIPNKLLFDIIYEDEDILVINKPAFMPIHPSLKNYDNTLANALTYYFNSKNESIVFRCITRLDRDTTGLCIIAKNRLAASILNAQTKKHEIQKIYVAICEGEIDNSGEIEAPIAREKESIITRCIDFEKGDYSKTLYKRLRYNKKADISLVQLKLLTGRTHQIRVHMKYINHPLIGDFLYNPHNTLMNRQALHSYKLSFVHPITREKMDFVAPLPTDMQKIISEITI</sequence>
<dbReference type="GO" id="GO:0009982">
    <property type="term" value="F:pseudouridine synthase activity"/>
    <property type="evidence" value="ECO:0007669"/>
    <property type="project" value="InterPro"/>
</dbReference>
<dbReference type="AlphaFoldDB" id="A0A1H3EVY6"/>
<evidence type="ECO:0000256" key="4">
    <source>
        <dbReference type="RuleBase" id="RU362028"/>
    </source>
</evidence>
<dbReference type="RefSeq" id="WP_074714786.1">
    <property type="nucleotide sequence ID" value="NZ_FNPG01000004.1"/>
</dbReference>
<organism evidence="6 7">
    <name type="scientific">Lachnobacterium bovis DSM 14045</name>
    <dbReference type="NCBI Taxonomy" id="1122142"/>
    <lineage>
        <taxon>Bacteria</taxon>
        <taxon>Bacillati</taxon>
        <taxon>Bacillota</taxon>
        <taxon>Clostridia</taxon>
        <taxon>Lachnospirales</taxon>
        <taxon>Lachnospiraceae</taxon>
        <taxon>Lachnobacterium</taxon>
    </lineage>
</organism>
<dbReference type="InterPro" id="IPR020103">
    <property type="entry name" value="PsdUridine_synth_cat_dom_sf"/>
</dbReference>
<dbReference type="InterPro" id="IPR050188">
    <property type="entry name" value="RluA_PseudoU_synthase"/>
</dbReference>